<dbReference type="EMBL" id="CP063310">
    <property type="protein sequence ID" value="QOS69669.1"/>
    <property type="molecule type" value="Genomic_DNA"/>
</dbReference>
<name>A0A6L7IRA9_9ACTN</name>
<dbReference type="AlphaFoldDB" id="A0A6L7IRA9"/>
<proteinExistence type="predicted"/>
<feature type="domain" description="FAD-dependent oxidoreductase 2 FAD-binding" evidence="5">
    <location>
        <begin position="421"/>
        <end position="568"/>
    </location>
</feature>
<evidence type="ECO:0000259" key="5">
    <source>
        <dbReference type="Pfam" id="PF00890"/>
    </source>
</evidence>
<dbReference type="Gene3D" id="3.90.700.10">
    <property type="entry name" value="Succinate dehydrogenase/fumarate reductase flavoprotein, catalytic domain"/>
    <property type="match status" value="1"/>
</dbReference>
<gene>
    <name evidence="6" type="ORF">GS424_007485</name>
</gene>
<keyword evidence="3" id="KW-0274">FAD</keyword>
<evidence type="ECO:0000313" key="6">
    <source>
        <dbReference type="EMBL" id="QOS69669.1"/>
    </source>
</evidence>
<dbReference type="InterPro" id="IPR019546">
    <property type="entry name" value="TAT_signal_bac_arc"/>
</dbReference>
<dbReference type="GO" id="GO:0008202">
    <property type="term" value="P:steroid metabolic process"/>
    <property type="evidence" value="ECO:0007669"/>
    <property type="project" value="UniProtKB-ARBA"/>
</dbReference>
<sequence length="612" mass="64716">MSTTNREDRTPTGRALSRRSFLKGLGIVGAAGAASAALPGCAASPSSKADAEKAAAPTDAATQRLLERGVAGASLPDAAPIAPVEPPETWDEEADVIVVGMSGGGLVTAGYLAEQGLTVIGIEKQSSVGGSCRHACSFVNPFGGAKSQLEAGFEGICKGDKKAGMRRYQSDCGYSVDDSLMSTMFDYGGEACDWVVEQPGMNLVCLGNRWHDKDVVEGKQNRVLGFTNPIDTLEKNARAAGAAIELNTAAETLVLDDGRVVGLRVSGQEGTKHLKASKGVIFLAGGIGMNKDLIKAYLPSAAEGAVQGGPMPYHTGETFRMGLGAGADFSGYDSWCCWESGIDESIAGGDGQFWHYFWHGERQLFHNPWLIIDRTGTRQPYYALTREEYAPLNPGGGMGDLTNSTRWMSAVGHHVYNICDSKFPEEIFKKNTTPEATHDKCRIPLTDPSVLVDNAGLVSADWLSEVDDAVARGAVKKADTLDELAEMLLLDPDVVKGAVERYNELCAKGEDDELAFPYDPSWLSPLDTPPYYAAIIGGQIGKTLCGLRVNGDFQVIDEKGAAIPGLYAGYSTAGGFIGDGTAGGFWNGTMYGGVGSSLVTGYIAAKKLAELE</sequence>
<accession>A0A6L7IRA9</accession>
<evidence type="ECO:0000256" key="1">
    <source>
        <dbReference type="ARBA" id="ARBA00001974"/>
    </source>
</evidence>
<dbReference type="PANTHER" id="PTHR43400:SF10">
    <property type="entry name" value="3-OXOSTEROID 1-DEHYDROGENASE"/>
    <property type="match status" value="1"/>
</dbReference>
<evidence type="ECO:0000256" key="4">
    <source>
        <dbReference type="ARBA" id="ARBA00023002"/>
    </source>
</evidence>
<dbReference type="KEGG" id="egd:GS424_007485"/>
<dbReference type="Gene3D" id="3.50.50.60">
    <property type="entry name" value="FAD/NAD(P)-binding domain"/>
    <property type="match status" value="1"/>
</dbReference>
<dbReference type="InterPro" id="IPR027477">
    <property type="entry name" value="Succ_DH/fumarate_Rdtase_cat_sf"/>
</dbReference>
<evidence type="ECO:0000313" key="7">
    <source>
        <dbReference type="Proteomes" id="UP000478463"/>
    </source>
</evidence>
<dbReference type="Pfam" id="PF00890">
    <property type="entry name" value="FAD_binding_2"/>
    <property type="match status" value="2"/>
</dbReference>
<dbReference type="InterPro" id="IPR036188">
    <property type="entry name" value="FAD/NAD-bd_sf"/>
</dbReference>
<feature type="domain" description="FAD-dependent oxidoreductase 2 FAD-binding" evidence="5">
    <location>
        <begin position="95"/>
        <end position="330"/>
    </location>
</feature>
<keyword evidence="4" id="KW-0560">Oxidoreductase</keyword>
<dbReference type="GO" id="GO:0033765">
    <property type="term" value="F:steroid dehydrogenase activity, acting on the CH-CH group of donors"/>
    <property type="evidence" value="ECO:0007669"/>
    <property type="project" value="UniProtKB-ARBA"/>
</dbReference>
<dbReference type="InterPro" id="IPR003953">
    <property type="entry name" value="FAD-dep_OxRdtase_2_FAD-bd"/>
</dbReference>
<keyword evidence="2" id="KW-0285">Flavoprotein</keyword>
<protein>
    <submittedName>
        <fullName evidence="6">FAD-binding protein</fullName>
    </submittedName>
</protein>
<evidence type="ECO:0000256" key="3">
    <source>
        <dbReference type="ARBA" id="ARBA00022827"/>
    </source>
</evidence>
<dbReference type="SUPFAM" id="SSF51905">
    <property type="entry name" value="FAD/NAD(P)-binding domain"/>
    <property type="match status" value="1"/>
</dbReference>
<dbReference type="PROSITE" id="PS51318">
    <property type="entry name" value="TAT"/>
    <property type="match status" value="1"/>
</dbReference>
<dbReference type="PANTHER" id="PTHR43400">
    <property type="entry name" value="FUMARATE REDUCTASE"/>
    <property type="match status" value="1"/>
</dbReference>
<dbReference type="InterPro" id="IPR006311">
    <property type="entry name" value="TAT_signal"/>
</dbReference>
<dbReference type="InterPro" id="IPR050315">
    <property type="entry name" value="FAD-oxidoreductase_2"/>
</dbReference>
<dbReference type="RefSeq" id="WP_160941729.1">
    <property type="nucleotide sequence ID" value="NZ_CP063310.1"/>
</dbReference>
<evidence type="ECO:0000256" key="2">
    <source>
        <dbReference type="ARBA" id="ARBA00022630"/>
    </source>
</evidence>
<dbReference type="SUPFAM" id="SSF56425">
    <property type="entry name" value="Succinate dehydrogenase/fumarate reductase flavoprotein, catalytic domain"/>
    <property type="match status" value="1"/>
</dbReference>
<dbReference type="Proteomes" id="UP000478463">
    <property type="component" value="Chromosome"/>
</dbReference>
<reference evidence="6 7" key="1">
    <citation type="submission" date="2020-10" db="EMBL/GenBank/DDBJ databases">
        <title>Eggerthella sp. nov., isolated from human feces.</title>
        <authorList>
            <person name="Yajun G."/>
        </authorList>
    </citation>
    <scope>NUCLEOTIDE SEQUENCE [LARGE SCALE GENOMIC DNA]</scope>
    <source>
        <strain evidence="6 7">HF-1101</strain>
    </source>
</reference>
<comment type="cofactor">
    <cofactor evidence="1">
        <name>FAD</name>
        <dbReference type="ChEBI" id="CHEBI:57692"/>
    </cofactor>
</comment>
<organism evidence="6 7">
    <name type="scientific">Eggerthella guodeyinii</name>
    <dbReference type="NCBI Taxonomy" id="2690837"/>
    <lineage>
        <taxon>Bacteria</taxon>
        <taxon>Bacillati</taxon>
        <taxon>Actinomycetota</taxon>
        <taxon>Coriobacteriia</taxon>
        <taxon>Eggerthellales</taxon>
        <taxon>Eggerthellaceae</taxon>
        <taxon>Eggerthella</taxon>
    </lineage>
</organism>
<dbReference type="NCBIfam" id="TIGR01409">
    <property type="entry name" value="TAT_signal_seq"/>
    <property type="match status" value="1"/>
</dbReference>